<organism evidence="1 2">
    <name type="scientific">Paenibacillus motobuensis</name>
    <dbReference type="NCBI Taxonomy" id="295324"/>
    <lineage>
        <taxon>Bacteria</taxon>
        <taxon>Bacillati</taxon>
        <taxon>Bacillota</taxon>
        <taxon>Bacilli</taxon>
        <taxon>Bacillales</taxon>
        <taxon>Paenibacillaceae</taxon>
        <taxon>Paenibacillus</taxon>
    </lineage>
</organism>
<evidence type="ECO:0000313" key="2">
    <source>
        <dbReference type="Proteomes" id="UP001500340"/>
    </source>
</evidence>
<dbReference type="EMBL" id="BAAACX010000016">
    <property type="protein sequence ID" value="GAA0401951.1"/>
    <property type="molecule type" value="Genomic_DNA"/>
</dbReference>
<name>A0ABP3IFZ0_9BACL</name>
<evidence type="ECO:0000313" key="1">
    <source>
        <dbReference type="EMBL" id="GAA0401951.1"/>
    </source>
</evidence>
<reference evidence="2" key="1">
    <citation type="journal article" date="2019" name="Int. J. Syst. Evol. Microbiol.">
        <title>The Global Catalogue of Microorganisms (GCM) 10K type strain sequencing project: providing services to taxonomists for standard genome sequencing and annotation.</title>
        <authorList>
            <consortium name="The Broad Institute Genomics Platform"/>
            <consortium name="The Broad Institute Genome Sequencing Center for Infectious Disease"/>
            <person name="Wu L."/>
            <person name="Ma J."/>
        </authorList>
    </citation>
    <scope>NUCLEOTIDE SEQUENCE [LARGE SCALE GENOMIC DNA]</scope>
    <source>
        <strain evidence="2">JCM 12774</strain>
    </source>
</reference>
<gene>
    <name evidence="1" type="ORF">GCM10008933_35540</name>
</gene>
<proteinExistence type="predicted"/>
<comment type="caution">
    <text evidence="1">The sequence shown here is derived from an EMBL/GenBank/DDBJ whole genome shotgun (WGS) entry which is preliminary data.</text>
</comment>
<keyword evidence="2" id="KW-1185">Reference proteome</keyword>
<sequence>MQGRGLIKKTFTAIGKGLFLLVLSHNNNTTLTNWGKKDGYWLAYGVWLGAHCSGSAGGTARGG</sequence>
<accession>A0ABP3IFZ0</accession>
<dbReference type="Proteomes" id="UP001500340">
    <property type="component" value="Unassembled WGS sequence"/>
</dbReference>
<protein>
    <submittedName>
        <fullName evidence="1">Uncharacterized protein</fullName>
    </submittedName>
</protein>